<dbReference type="InterPro" id="IPR005467">
    <property type="entry name" value="His_kinase_dom"/>
</dbReference>
<dbReference type="SMART" id="SM00387">
    <property type="entry name" value="HATPase_c"/>
    <property type="match status" value="1"/>
</dbReference>
<dbReference type="SUPFAM" id="SSF47384">
    <property type="entry name" value="Homodimeric domain of signal transducing histidine kinase"/>
    <property type="match status" value="1"/>
</dbReference>
<evidence type="ECO:0000259" key="9">
    <source>
        <dbReference type="PROSITE" id="PS50109"/>
    </source>
</evidence>
<keyword evidence="11" id="KW-1185">Reference proteome</keyword>
<dbReference type="RefSeq" id="WP_068171789.1">
    <property type="nucleotide sequence ID" value="NZ_BAQB01000040.1"/>
</dbReference>
<comment type="caution">
    <text evidence="10">The sequence shown here is derived from an EMBL/GenBank/DDBJ whole genome shotgun (WGS) entry which is preliminary data.</text>
</comment>
<dbReference type="PANTHER" id="PTHR45436:SF7">
    <property type="entry name" value="SENSOR PROTEIN BASS"/>
    <property type="match status" value="1"/>
</dbReference>
<dbReference type="CDD" id="cd00082">
    <property type="entry name" value="HisKA"/>
    <property type="match status" value="1"/>
</dbReference>
<dbReference type="Gene3D" id="1.10.287.130">
    <property type="match status" value="1"/>
</dbReference>
<feature type="domain" description="Histidine kinase" evidence="9">
    <location>
        <begin position="239"/>
        <end position="425"/>
    </location>
</feature>
<protein>
    <recommendedName>
        <fullName evidence="2">histidine kinase</fullName>
        <ecNumber evidence="2">2.7.13.3</ecNumber>
    </recommendedName>
</protein>
<feature type="transmembrane region" description="Helical" evidence="8">
    <location>
        <begin position="12"/>
        <end position="35"/>
    </location>
</feature>
<evidence type="ECO:0000313" key="10">
    <source>
        <dbReference type="EMBL" id="GBR48557.1"/>
    </source>
</evidence>
<reference evidence="10" key="1">
    <citation type="submission" date="2013-04" db="EMBL/GenBank/DDBJ databases">
        <title>The genome sequencing project of 58 acetic acid bacteria.</title>
        <authorList>
            <person name="Okamoto-Kainuma A."/>
            <person name="Ishikawa M."/>
            <person name="Umino S."/>
            <person name="Koizumi Y."/>
            <person name="Shiwa Y."/>
            <person name="Yoshikawa H."/>
            <person name="Matsutani M."/>
            <person name="Matsushita K."/>
        </authorList>
    </citation>
    <scope>NUCLEOTIDE SEQUENCE</scope>
    <source>
        <strain evidence="10">NBRC 106556</strain>
    </source>
</reference>
<evidence type="ECO:0000256" key="3">
    <source>
        <dbReference type="ARBA" id="ARBA00022553"/>
    </source>
</evidence>
<sequence>MRQRRLASRIVAGVMGGVSIGLLLLGLWLGSFTHFEVTERLDNSLQEVAERLEFVVSTYERLDVHAGGKPTEKAPEVAWLAHAGQRTLAYQIVTLDRRVLVRSQNAPETCFDVALSNGLYDSAGFRVYVTLSLSGRYVILVGEPAFHRSEAVARAVAFSIAPLLVLFPVIWLMVRLIVRRSLRPMAVLQSEIAARGGRNLTPVRPLALPPELAVIHSAVNSLLERLTMALATERAFAANAAHELRNPIASLLAQAQLLQLGVEGTEHAESVAGLVQQARRIGRTTDKLLQFSRVSSGVAFSSGVFDLVGLVSLVRAEIPERERLIFVGDVPECVMAQGDIDAAGILVRNIFENALHYSPTGSDVLIRVSTEALLTVENGYEGAEIPCFEQLTRPFVRGVSDVEGSGLGLAIVMGVARQMNAEVDFRAPTLHTAEPVRVCVQFQR</sequence>
<feature type="transmembrane region" description="Helical" evidence="8">
    <location>
        <begin position="156"/>
        <end position="178"/>
    </location>
</feature>
<dbReference type="InterPro" id="IPR036097">
    <property type="entry name" value="HisK_dim/P_sf"/>
</dbReference>
<evidence type="ECO:0000256" key="1">
    <source>
        <dbReference type="ARBA" id="ARBA00000085"/>
    </source>
</evidence>
<dbReference type="PANTHER" id="PTHR45436">
    <property type="entry name" value="SENSOR HISTIDINE KINASE YKOH"/>
    <property type="match status" value="1"/>
</dbReference>
<accession>A0ABQ0QL38</accession>
<dbReference type="PROSITE" id="PS50109">
    <property type="entry name" value="HIS_KIN"/>
    <property type="match status" value="1"/>
</dbReference>
<gene>
    <name evidence="10" type="ORF">AA106556_1827</name>
</gene>
<dbReference type="InterPro" id="IPR036890">
    <property type="entry name" value="HATPase_C_sf"/>
</dbReference>
<organism evidence="10 11">
    <name type="scientific">Neokomagataea tanensis NBRC 106556</name>
    <dbReference type="NCBI Taxonomy" id="1223519"/>
    <lineage>
        <taxon>Bacteria</taxon>
        <taxon>Pseudomonadati</taxon>
        <taxon>Pseudomonadota</taxon>
        <taxon>Alphaproteobacteria</taxon>
        <taxon>Acetobacterales</taxon>
        <taxon>Acetobacteraceae</taxon>
        <taxon>Neokomagataea</taxon>
    </lineage>
</organism>
<dbReference type="SMART" id="SM00388">
    <property type="entry name" value="HisKA"/>
    <property type="match status" value="1"/>
</dbReference>
<dbReference type="InterPro" id="IPR003594">
    <property type="entry name" value="HATPase_dom"/>
</dbReference>
<dbReference type="InterPro" id="IPR050428">
    <property type="entry name" value="TCS_sensor_his_kinase"/>
</dbReference>
<evidence type="ECO:0000313" key="11">
    <source>
        <dbReference type="Proteomes" id="UP001062443"/>
    </source>
</evidence>
<keyword evidence="4" id="KW-0808">Transferase</keyword>
<comment type="catalytic activity">
    <reaction evidence="1">
        <text>ATP + protein L-histidine = ADP + protein N-phospho-L-histidine.</text>
        <dbReference type="EC" id="2.7.13.3"/>
    </reaction>
</comment>
<evidence type="ECO:0000256" key="8">
    <source>
        <dbReference type="SAM" id="Phobius"/>
    </source>
</evidence>
<dbReference type="EC" id="2.7.13.3" evidence="2"/>
<dbReference type="Proteomes" id="UP001062443">
    <property type="component" value="Unassembled WGS sequence"/>
</dbReference>
<dbReference type="InterPro" id="IPR003661">
    <property type="entry name" value="HisK_dim/P_dom"/>
</dbReference>
<evidence type="ECO:0000256" key="5">
    <source>
        <dbReference type="ARBA" id="ARBA00022692"/>
    </source>
</evidence>
<evidence type="ECO:0000256" key="7">
    <source>
        <dbReference type="ARBA" id="ARBA00022989"/>
    </source>
</evidence>
<dbReference type="EMBL" id="BAQB01000040">
    <property type="protein sequence ID" value="GBR48557.1"/>
    <property type="molecule type" value="Genomic_DNA"/>
</dbReference>
<evidence type="ECO:0000256" key="6">
    <source>
        <dbReference type="ARBA" id="ARBA00022777"/>
    </source>
</evidence>
<dbReference type="Pfam" id="PF00512">
    <property type="entry name" value="HisKA"/>
    <property type="match status" value="1"/>
</dbReference>
<keyword evidence="8" id="KW-0472">Membrane</keyword>
<dbReference type="Gene3D" id="3.30.565.10">
    <property type="entry name" value="Histidine kinase-like ATPase, C-terminal domain"/>
    <property type="match status" value="1"/>
</dbReference>
<dbReference type="SUPFAM" id="SSF55874">
    <property type="entry name" value="ATPase domain of HSP90 chaperone/DNA topoisomerase II/histidine kinase"/>
    <property type="match status" value="1"/>
</dbReference>
<dbReference type="GO" id="GO:0016301">
    <property type="term" value="F:kinase activity"/>
    <property type="evidence" value="ECO:0007669"/>
    <property type="project" value="UniProtKB-KW"/>
</dbReference>
<evidence type="ECO:0000256" key="4">
    <source>
        <dbReference type="ARBA" id="ARBA00022679"/>
    </source>
</evidence>
<keyword evidence="6 10" id="KW-0418">Kinase</keyword>
<dbReference type="Pfam" id="PF02518">
    <property type="entry name" value="HATPase_c"/>
    <property type="match status" value="1"/>
</dbReference>
<name>A0ABQ0QL38_9PROT</name>
<keyword evidence="3" id="KW-0597">Phosphoprotein</keyword>
<proteinExistence type="predicted"/>
<evidence type="ECO:0000256" key="2">
    <source>
        <dbReference type="ARBA" id="ARBA00012438"/>
    </source>
</evidence>
<keyword evidence="5 8" id="KW-0812">Transmembrane</keyword>
<keyword evidence="7 8" id="KW-1133">Transmembrane helix</keyword>